<evidence type="ECO:0000313" key="2">
    <source>
        <dbReference type="EMBL" id="AII28288.1"/>
    </source>
</evidence>
<feature type="compositionally biased region" description="Acidic residues" evidence="1">
    <location>
        <begin position="1"/>
        <end position="17"/>
    </location>
</feature>
<protein>
    <recommendedName>
        <fullName evidence="4">Tail terminator</fullName>
    </recommendedName>
</protein>
<dbReference type="EMBL" id="KJ829260">
    <property type="protein sequence ID" value="AII28288.1"/>
    <property type="molecule type" value="Genomic_DNA"/>
</dbReference>
<proteinExistence type="predicted"/>
<accession>A0A076G9G2</accession>
<dbReference type="Proteomes" id="UP000028668">
    <property type="component" value="Segment"/>
</dbReference>
<sequence>MTEPLDDEEPEAPEPPEPEILNEGPADAETFVVKWLGEVYRAANTRRPGDPLPFLLIQQVAGKENLDESTADPVVQVDILCDKVDGEDAARDIKDRVHRRMLLLGRYLEMDGTLDWMKVFESPRRLEYTNDKVIRYTARYQFGQTYEQIA</sequence>
<evidence type="ECO:0000313" key="3">
    <source>
        <dbReference type="Proteomes" id="UP000028668"/>
    </source>
</evidence>
<evidence type="ECO:0008006" key="4">
    <source>
        <dbReference type="Google" id="ProtNLM"/>
    </source>
</evidence>
<gene>
    <name evidence="2" type="primary">49</name>
    <name evidence="2" type="ORF">PBI_YUNGJAMAL_49</name>
</gene>
<organism evidence="2 3">
    <name type="scientific">Mycobacterium phage YungJamal</name>
    <dbReference type="NCBI Taxonomy" id="1505226"/>
    <lineage>
        <taxon>Viruses</taxon>
        <taxon>Duplodnaviria</taxon>
        <taxon>Heunggongvirae</taxon>
        <taxon>Uroviricota</taxon>
        <taxon>Caudoviricetes</taxon>
        <taxon>Corndogvirus</taxon>
        <taxon>Mycobacterium phage Corndog</taxon>
    </lineage>
</organism>
<evidence type="ECO:0000256" key="1">
    <source>
        <dbReference type="SAM" id="MobiDB-lite"/>
    </source>
</evidence>
<feature type="region of interest" description="Disordered" evidence="1">
    <location>
        <begin position="1"/>
        <end position="25"/>
    </location>
</feature>
<reference evidence="2" key="1">
    <citation type="submission" date="2014-05" db="EMBL/GenBank/DDBJ databases">
        <authorList>
            <person name="Pacey E."/>
            <person name="Bowman C.A."/>
            <person name="Russell D.A."/>
            <person name="Pope W.H."/>
            <person name="Jacobs-Sera D."/>
            <person name="Hendrix R.W."/>
            <person name="Hatfull G.F."/>
        </authorList>
    </citation>
    <scope>NUCLEOTIDE SEQUENCE [LARGE SCALE GENOMIC DNA]</scope>
</reference>
<name>A0A076G9G2_BPMCO</name>